<accession>A0A0A0HT08</accession>
<keyword evidence="7" id="KW-1185">Reference proteome</keyword>
<dbReference type="GeneID" id="22587971"/>
<evidence type="ECO:0000256" key="3">
    <source>
        <dbReference type="ARBA" id="ARBA00025751"/>
    </source>
</evidence>
<organism evidence="6 7">
    <name type="scientific">Paracoccidioides brasiliensis (strain Pb18)</name>
    <dbReference type="NCBI Taxonomy" id="502780"/>
    <lineage>
        <taxon>Eukaryota</taxon>
        <taxon>Fungi</taxon>
        <taxon>Dikarya</taxon>
        <taxon>Ascomycota</taxon>
        <taxon>Pezizomycotina</taxon>
        <taxon>Eurotiomycetes</taxon>
        <taxon>Eurotiomycetidae</taxon>
        <taxon>Onygenales</taxon>
        <taxon>Ajellomycetaceae</taxon>
        <taxon>Paracoccidioides</taxon>
    </lineage>
</organism>
<evidence type="ECO:0000313" key="6">
    <source>
        <dbReference type="EMBL" id="KGM91767.1"/>
    </source>
</evidence>
<dbReference type="GO" id="GO:0006383">
    <property type="term" value="P:transcription by RNA polymerase III"/>
    <property type="evidence" value="ECO:0007669"/>
    <property type="project" value="TreeGrafter"/>
</dbReference>
<feature type="domain" description="DNA-directed RNA polymerase RBP11-like dimerisation" evidence="5">
    <location>
        <begin position="114"/>
        <end position="198"/>
    </location>
</feature>
<dbReference type="AlphaFoldDB" id="A0A0A0HT08"/>
<protein>
    <recommendedName>
        <fullName evidence="5">DNA-directed RNA polymerase RBP11-like dimerisation domain-containing protein</fullName>
    </recommendedName>
</protein>
<dbReference type="GO" id="GO:0005736">
    <property type="term" value="C:RNA polymerase I complex"/>
    <property type="evidence" value="ECO:0007669"/>
    <property type="project" value="TreeGrafter"/>
</dbReference>
<dbReference type="Proteomes" id="UP000001628">
    <property type="component" value="Unassembled WGS sequence"/>
</dbReference>
<keyword evidence="1" id="KW-0240">DNA-directed RNA polymerase</keyword>
<reference evidence="6 7" key="1">
    <citation type="journal article" date="2011" name="PLoS Genet.">
        <title>Comparative genomic analysis of human fungal pathogens causing paracoccidioidomycosis.</title>
        <authorList>
            <person name="Desjardins C.A."/>
            <person name="Champion M.D."/>
            <person name="Holder J.W."/>
            <person name="Muszewska A."/>
            <person name="Goldberg J."/>
            <person name="Bailao A.M."/>
            <person name="Brigido M.M."/>
            <person name="Ferreira M.E."/>
            <person name="Garcia A.M."/>
            <person name="Grynberg M."/>
            <person name="Gujja S."/>
            <person name="Heiman D.I."/>
            <person name="Henn M.R."/>
            <person name="Kodira C.D."/>
            <person name="Leon-Narvaez H."/>
            <person name="Longo L.V."/>
            <person name="Ma L.J."/>
            <person name="Malavazi I."/>
            <person name="Matsuo A.L."/>
            <person name="Morais F.V."/>
            <person name="Pereira M."/>
            <person name="Rodriguez-Brito S."/>
            <person name="Sakthikumar S."/>
            <person name="Salem-Izacc S.M."/>
            <person name="Sykes S.M."/>
            <person name="Teixeira M.M."/>
            <person name="Vallejo M.C."/>
            <person name="Walter M.E."/>
            <person name="Yandava C."/>
            <person name="Young S."/>
            <person name="Zeng Q."/>
            <person name="Zucker J."/>
            <person name="Felipe M.S."/>
            <person name="Goldman G.H."/>
            <person name="Haas B.J."/>
            <person name="McEwen J.G."/>
            <person name="Nino-Vega G."/>
            <person name="Puccia R."/>
            <person name="San-Blas G."/>
            <person name="Soares C.M."/>
            <person name="Birren B.W."/>
            <person name="Cuomo C.A."/>
        </authorList>
    </citation>
    <scope>NUCLEOTIDE SEQUENCE [LARGE SCALE GENOMIC DNA]</scope>
    <source>
        <strain evidence="6 7">Pb18</strain>
    </source>
</reference>
<dbReference type="InParanoid" id="A0A0A0HT08"/>
<dbReference type="Gene3D" id="3.30.1360.10">
    <property type="entry name" value="RNA polymerase, RBP11-like subunit"/>
    <property type="match status" value="1"/>
</dbReference>
<dbReference type="GO" id="GO:0055029">
    <property type="term" value="C:nuclear DNA-directed RNA polymerase complex"/>
    <property type="evidence" value="ECO:0007669"/>
    <property type="project" value="UniProtKB-ARBA"/>
</dbReference>
<dbReference type="EMBL" id="KN275964">
    <property type="protein sequence ID" value="KGM91767.1"/>
    <property type="molecule type" value="Genomic_DNA"/>
</dbReference>
<dbReference type="InterPro" id="IPR009025">
    <property type="entry name" value="RBP11-like_dimer"/>
</dbReference>
<feature type="compositionally biased region" description="Acidic residues" evidence="4">
    <location>
        <begin position="23"/>
        <end position="34"/>
    </location>
</feature>
<dbReference type="InterPro" id="IPR033898">
    <property type="entry name" value="RNAP_AC19"/>
</dbReference>
<gene>
    <name evidence="6" type="ORF">PADG_12074</name>
</gene>
<dbReference type="InterPro" id="IPR022905">
    <property type="entry name" value="Rpo11-like"/>
</dbReference>
<evidence type="ECO:0000256" key="2">
    <source>
        <dbReference type="ARBA" id="ARBA00023163"/>
    </source>
</evidence>
<dbReference type="Pfam" id="PF13656">
    <property type="entry name" value="RNA_pol_L_2"/>
    <property type="match status" value="1"/>
</dbReference>
<feature type="region of interest" description="Disordered" evidence="4">
    <location>
        <begin position="1"/>
        <end position="34"/>
    </location>
</feature>
<evidence type="ECO:0000313" key="7">
    <source>
        <dbReference type="Proteomes" id="UP000001628"/>
    </source>
</evidence>
<evidence type="ECO:0000256" key="4">
    <source>
        <dbReference type="SAM" id="MobiDB-lite"/>
    </source>
</evidence>
<dbReference type="CDD" id="cd07029">
    <property type="entry name" value="RNAP_I_III_AC19"/>
    <property type="match status" value="1"/>
</dbReference>
<dbReference type="eggNOG" id="KOG3438">
    <property type="taxonomic scope" value="Eukaryota"/>
</dbReference>
<dbReference type="HOGENOM" id="CLU_090381_3_2_1"/>
<dbReference type="OrthoDB" id="510325at2759"/>
<dbReference type="GO" id="GO:0003899">
    <property type="term" value="F:DNA-directed RNA polymerase activity"/>
    <property type="evidence" value="ECO:0007669"/>
    <property type="project" value="InterPro"/>
</dbReference>
<keyword evidence="2" id="KW-0804">Transcription</keyword>
<dbReference type="VEuPathDB" id="FungiDB:PADG_12074"/>
<comment type="similarity">
    <text evidence="3">Belongs to the archaeal Rpo11/eukaryotic RPB11/RPC19 RNA polymerase subunit family.</text>
</comment>
<evidence type="ECO:0000259" key="5">
    <source>
        <dbReference type="Pfam" id="PF13656"/>
    </source>
</evidence>
<dbReference type="STRING" id="502780.A0A0A0HT08"/>
<dbReference type="OMA" id="QFDREDH"/>
<dbReference type="HAMAP" id="MF_00261">
    <property type="entry name" value="RNApol_arch_Rpo11"/>
    <property type="match status" value="1"/>
</dbReference>
<dbReference type="GO" id="GO:0046983">
    <property type="term" value="F:protein dimerization activity"/>
    <property type="evidence" value="ECO:0007669"/>
    <property type="project" value="InterPro"/>
</dbReference>
<dbReference type="KEGG" id="pbn:PADG_12074"/>
<proteinExistence type="inferred from homology"/>
<dbReference type="GO" id="GO:0005666">
    <property type="term" value="C:RNA polymerase III complex"/>
    <property type="evidence" value="ECO:0007669"/>
    <property type="project" value="TreeGrafter"/>
</dbReference>
<dbReference type="RefSeq" id="XP_010761940.1">
    <property type="nucleotide sequence ID" value="XM_010763638.1"/>
</dbReference>
<sequence>MPASTHSQDESMPDAGLQSQGEQEPEYEDPEGYDADEFEVDGRRITIVSTVFHVTVSSPYRWVPITRVLLGFRALDIFLHEVSFLVLGHRHFAAIGSVLSTVILCLPGATETAVSFQFDREDHTLGNALRYVIMKNPKFLTYSTTIRSPEVEFCGYTMPHPSEAKMNLRIQTYDTTTAIAVLEKGFDDLMELCDVVTETFTEAKNAFDGSKGQ</sequence>
<name>A0A0A0HT08_PARBD</name>
<dbReference type="PANTHER" id="PTHR13946:SF28">
    <property type="entry name" value="DNA-DIRECTED RNA POLYMERASES I AND III SUBUNIT RPAC2"/>
    <property type="match status" value="1"/>
</dbReference>
<dbReference type="InterPro" id="IPR036603">
    <property type="entry name" value="RBP11-like"/>
</dbReference>
<dbReference type="SUPFAM" id="SSF55257">
    <property type="entry name" value="RBP11-like subunits of RNA polymerase"/>
    <property type="match status" value="1"/>
</dbReference>
<evidence type="ECO:0000256" key="1">
    <source>
        <dbReference type="ARBA" id="ARBA00022478"/>
    </source>
</evidence>
<dbReference type="GO" id="GO:0006362">
    <property type="term" value="P:transcription elongation by RNA polymerase I"/>
    <property type="evidence" value="ECO:0007669"/>
    <property type="project" value="TreeGrafter"/>
</dbReference>
<dbReference type="PANTHER" id="PTHR13946">
    <property type="entry name" value="DNA-DIRECTED RNA POLYMERASE I,II,III"/>
    <property type="match status" value="1"/>
</dbReference>